<proteinExistence type="predicted"/>
<comment type="caution">
    <text evidence="1">The sequence shown here is derived from an EMBL/GenBank/DDBJ whole genome shotgun (WGS) entry which is preliminary data.</text>
</comment>
<evidence type="ECO:0000313" key="2">
    <source>
        <dbReference type="Proteomes" id="UP000228920"/>
    </source>
</evidence>
<protein>
    <recommendedName>
        <fullName evidence="3">KOW domain-containing protein</fullName>
    </recommendedName>
</protein>
<evidence type="ECO:0000313" key="1">
    <source>
        <dbReference type="EMBL" id="PIZ44064.1"/>
    </source>
</evidence>
<dbReference type="EMBL" id="PFNL01000197">
    <property type="protein sequence ID" value="PIZ44064.1"/>
    <property type="molecule type" value="Genomic_DNA"/>
</dbReference>
<evidence type="ECO:0008006" key="3">
    <source>
        <dbReference type="Google" id="ProtNLM"/>
    </source>
</evidence>
<organism evidence="1 2">
    <name type="scientific">candidate division WWE3 bacterium CG_4_10_14_0_2_um_filter_41_14</name>
    <dbReference type="NCBI Taxonomy" id="1975072"/>
    <lineage>
        <taxon>Bacteria</taxon>
        <taxon>Katanobacteria</taxon>
    </lineage>
</organism>
<reference evidence="2" key="1">
    <citation type="submission" date="2017-09" db="EMBL/GenBank/DDBJ databases">
        <title>Depth-based differentiation of microbial function through sediment-hosted aquifers and enrichment of novel symbionts in the deep terrestrial subsurface.</title>
        <authorList>
            <person name="Probst A.J."/>
            <person name="Ladd B."/>
            <person name="Jarett J.K."/>
            <person name="Geller-Mcgrath D.E."/>
            <person name="Sieber C.M.K."/>
            <person name="Emerson J.B."/>
            <person name="Anantharaman K."/>
            <person name="Thomas B.C."/>
            <person name="Malmstrom R."/>
            <person name="Stieglmeier M."/>
            <person name="Klingl A."/>
            <person name="Woyke T."/>
            <person name="Ryan C.M."/>
            <person name="Banfield J.F."/>
        </authorList>
    </citation>
    <scope>NUCLEOTIDE SEQUENCE [LARGE SCALE GENOMIC DNA]</scope>
</reference>
<sequence length="358" mass="40240">MGGVIMIAYARRPFQQHIHYQFERLLLKQSEVRVAVGDDVSPETIIATGWERAGFRTFNLSELFKVDIHSVEDTLVKTIGTRIYKGEVIAKRKELFGLREKVFKSPINGVFVDYEPLTSRITIQYLPLEVRLIAGVFGKISQIIPSESIKIAAHINAIHSVASFGVHREGGLLEVGYRDIPIQSDQLRDEFENKIIFGGSGITTEALYKALSIGVQAVVTGGVDYEEFLHLTGSKGRYEDVGISLLALDGFGSTEIPSRIYEILKQSEHEHVFYEPKDSVLILPGSKALNQDMKDALPWTQYEVVREGQTVRMLGNEYYSYRGIVKSVNEESRIIGVEFPGEKQVETDVDNVEILLEQ</sequence>
<dbReference type="Proteomes" id="UP000228920">
    <property type="component" value="Unassembled WGS sequence"/>
</dbReference>
<name>A0A2M7TEG9_UNCKA</name>
<accession>A0A2M7TEG9</accession>
<gene>
    <name evidence="1" type="ORF">COY32_07095</name>
</gene>
<dbReference type="AlphaFoldDB" id="A0A2M7TEG9"/>